<proteinExistence type="predicted"/>
<dbReference type="Proteomes" id="UP001596154">
    <property type="component" value="Unassembled WGS sequence"/>
</dbReference>
<keyword evidence="2" id="KW-0472">Membrane</keyword>
<feature type="transmembrane region" description="Helical" evidence="2">
    <location>
        <begin position="307"/>
        <end position="331"/>
    </location>
</feature>
<gene>
    <name evidence="3" type="ORF">ACFPZJ_15810</name>
</gene>
<evidence type="ECO:0000256" key="1">
    <source>
        <dbReference type="SAM" id="MobiDB-lite"/>
    </source>
</evidence>
<evidence type="ECO:0000256" key="2">
    <source>
        <dbReference type="SAM" id="Phobius"/>
    </source>
</evidence>
<evidence type="ECO:0000313" key="4">
    <source>
        <dbReference type="Proteomes" id="UP001596154"/>
    </source>
</evidence>
<feature type="transmembrane region" description="Helical" evidence="2">
    <location>
        <begin position="337"/>
        <end position="354"/>
    </location>
</feature>
<feature type="compositionally biased region" description="Basic and acidic residues" evidence="1">
    <location>
        <begin position="72"/>
        <end position="83"/>
    </location>
</feature>
<keyword evidence="2" id="KW-0812">Transmembrane</keyword>
<feature type="region of interest" description="Disordered" evidence="1">
    <location>
        <begin position="1"/>
        <end position="83"/>
    </location>
</feature>
<feature type="transmembrane region" description="Helical" evidence="2">
    <location>
        <begin position="161"/>
        <end position="182"/>
    </location>
</feature>
<feature type="compositionally biased region" description="Low complexity" evidence="1">
    <location>
        <begin position="38"/>
        <end position="57"/>
    </location>
</feature>
<sequence>MSDLGERDRPGTPNSPGAWDARSEEWAAGGTDERDRPALAAPRPTAATATPARTPAAGQDGDRAAPAASQTYERKPVSPRRGADPVKALMHHHRELCERAVDPLEIAAGLEAHGVTDRTAARFRHRDVFSLAEEMYARVSRDGDTPARPAPATASRPHAGWLLLTLLPGTLCAATVAALRLTDGRPRLVAAAVGTAAVTLALRVALRRGPLSRPDRSPSGASATWVYWLVGYALLGNGLLHAAVTGGPDGLPTGRAGGPWPVTLAPVLAVTLSCAPAAWTAHLFAVRARRRLATSRGLAEFAAAVRPLLFAMCALFLGALAALLTVCAAALDEPAAHAETLTLGALLFLARLLTAHGFTHAPAVVLTATATAQAAALAAVFAARLPGCAALAVPTETLVTAWGPGSLPALTCGAAALVLLVHAARKLPRASAHAEPERPS</sequence>
<keyword evidence="4" id="KW-1185">Reference proteome</keyword>
<reference evidence="4" key="1">
    <citation type="journal article" date="2019" name="Int. J. Syst. Evol. Microbiol.">
        <title>The Global Catalogue of Microorganisms (GCM) 10K type strain sequencing project: providing services to taxonomists for standard genome sequencing and annotation.</title>
        <authorList>
            <consortium name="The Broad Institute Genomics Platform"/>
            <consortium name="The Broad Institute Genome Sequencing Center for Infectious Disease"/>
            <person name="Wu L."/>
            <person name="Ma J."/>
        </authorList>
    </citation>
    <scope>NUCLEOTIDE SEQUENCE [LARGE SCALE GENOMIC DNA]</scope>
    <source>
        <strain evidence="4">CGMCC 4.7248</strain>
    </source>
</reference>
<feature type="transmembrane region" description="Helical" evidence="2">
    <location>
        <begin position="361"/>
        <end position="381"/>
    </location>
</feature>
<name>A0ABW0UQK9_9ACTN</name>
<accession>A0ABW0UQK9</accession>
<feature type="transmembrane region" description="Helical" evidence="2">
    <location>
        <begin position="226"/>
        <end position="244"/>
    </location>
</feature>
<protein>
    <recommendedName>
        <fullName evidence="5">Integral membrane protein</fullName>
    </recommendedName>
</protein>
<comment type="caution">
    <text evidence="3">The sequence shown here is derived from an EMBL/GenBank/DDBJ whole genome shotgun (WGS) entry which is preliminary data.</text>
</comment>
<evidence type="ECO:0008006" key="5">
    <source>
        <dbReference type="Google" id="ProtNLM"/>
    </source>
</evidence>
<feature type="transmembrane region" description="Helical" evidence="2">
    <location>
        <begin position="188"/>
        <end position="206"/>
    </location>
</feature>
<dbReference type="EMBL" id="JBHSNY010000005">
    <property type="protein sequence ID" value="MFC5635225.1"/>
    <property type="molecule type" value="Genomic_DNA"/>
</dbReference>
<feature type="compositionally biased region" description="Basic and acidic residues" evidence="1">
    <location>
        <begin position="1"/>
        <end position="10"/>
    </location>
</feature>
<feature type="compositionally biased region" description="Basic and acidic residues" evidence="1">
    <location>
        <begin position="21"/>
        <end position="37"/>
    </location>
</feature>
<evidence type="ECO:0000313" key="3">
    <source>
        <dbReference type="EMBL" id="MFC5635225.1"/>
    </source>
</evidence>
<feature type="transmembrane region" description="Helical" evidence="2">
    <location>
        <begin position="401"/>
        <end position="421"/>
    </location>
</feature>
<keyword evidence="2" id="KW-1133">Transmembrane helix</keyword>
<dbReference type="RefSeq" id="WP_381021640.1">
    <property type="nucleotide sequence ID" value="NZ_JBHSNY010000005.1"/>
</dbReference>
<organism evidence="3 4">
    <name type="scientific">Streptomyces bullii</name>
    <dbReference type="NCBI Taxonomy" id="349910"/>
    <lineage>
        <taxon>Bacteria</taxon>
        <taxon>Bacillati</taxon>
        <taxon>Actinomycetota</taxon>
        <taxon>Actinomycetes</taxon>
        <taxon>Kitasatosporales</taxon>
        <taxon>Streptomycetaceae</taxon>
        <taxon>Streptomyces</taxon>
    </lineage>
</organism>
<feature type="transmembrane region" description="Helical" evidence="2">
    <location>
        <begin position="264"/>
        <end position="286"/>
    </location>
</feature>